<evidence type="ECO:0000259" key="2">
    <source>
        <dbReference type="Pfam" id="PF09995"/>
    </source>
</evidence>
<evidence type="ECO:0000313" key="3">
    <source>
        <dbReference type="EMBL" id="GHG08209.1"/>
    </source>
</evidence>
<dbReference type="RefSeq" id="WP_190042752.1">
    <property type="nucleotide sequence ID" value="NZ_BNBE01000002.1"/>
</dbReference>
<dbReference type="InterPro" id="IPR037473">
    <property type="entry name" value="Lcp-like"/>
</dbReference>
<dbReference type="Pfam" id="PF09995">
    <property type="entry name" value="MPAB_Lcp_cat"/>
    <property type="match status" value="1"/>
</dbReference>
<proteinExistence type="predicted"/>
<evidence type="ECO:0000256" key="1">
    <source>
        <dbReference type="SAM" id="MobiDB-lite"/>
    </source>
</evidence>
<keyword evidence="4" id="KW-1185">Reference proteome</keyword>
<dbReference type="PANTHER" id="PTHR37539">
    <property type="entry name" value="SECRETED PROTEIN-RELATED"/>
    <property type="match status" value="1"/>
</dbReference>
<feature type="domain" description="ER-bound oxygenase mpaB/mpaB'/Rubber oxygenase catalytic" evidence="2">
    <location>
        <begin position="166"/>
        <end position="374"/>
    </location>
</feature>
<dbReference type="PANTHER" id="PTHR37539:SF1">
    <property type="entry name" value="ER-BOUND OXYGENASE MPAB_MPAB'_RUBBER OXYGENASE CATALYTIC DOMAIN-CONTAINING PROTEIN"/>
    <property type="match status" value="1"/>
</dbReference>
<protein>
    <recommendedName>
        <fullName evidence="2">ER-bound oxygenase mpaB/mpaB'/Rubber oxygenase catalytic domain-containing protein</fullName>
    </recommendedName>
</protein>
<gene>
    <name evidence="3" type="ORF">GCM10017667_45070</name>
</gene>
<feature type="region of interest" description="Disordered" evidence="1">
    <location>
        <begin position="1"/>
        <end position="31"/>
    </location>
</feature>
<reference evidence="3" key="2">
    <citation type="submission" date="2020-09" db="EMBL/GenBank/DDBJ databases">
        <authorList>
            <person name="Sun Q."/>
            <person name="Ohkuma M."/>
        </authorList>
    </citation>
    <scope>NUCLEOTIDE SEQUENCE</scope>
    <source>
        <strain evidence="3">JCM 4122</strain>
    </source>
</reference>
<feature type="compositionally biased region" description="Low complexity" evidence="1">
    <location>
        <begin position="7"/>
        <end position="28"/>
    </location>
</feature>
<dbReference type="Proteomes" id="UP000632849">
    <property type="component" value="Unassembled WGS sequence"/>
</dbReference>
<dbReference type="EMBL" id="BNBE01000002">
    <property type="protein sequence ID" value="GHG08209.1"/>
    <property type="molecule type" value="Genomic_DNA"/>
</dbReference>
<dbReference type="InterPro" id="IPR018713">
    <property type="entry name" value="MPAB/Lcp_cat_dom"/>
</dbReference>
<reference evidence="3" key="1">
    <citation type="journal article" date="2014" name="Int. J. Syst. Evol. Microbiol.">
        <title>Complete genome sequence of Corynebacterium casei LMG S-19264T (=DSM 44701T), isolated from a smear-ripened cheese.</title>
        <authorList>
            <consortium name="US DOE Joint Genome Institute (JGI-PGF)"/>
            <person name="Walter F."/>
            <person name="Albersmeier A."/>
            <person name="Kalinowski J."/>
            <person name="Ruckert C."/>
        </authorList>
    </citation>
    <scope>NUCLEOTIDE SEQUENCE</scope>
    <source>
        <strain evidence="3">JCM 4122</strain>
    </source>
</reference>
<evidence type="ECO:0000313" key="4">
    <source>
        <dbReference type="Proteomes" id="UP000632849"/>
    </source>
</evidence>
<organism evidence="3 4">
    <name type="scientific">Streptomyces filamentosus</name>
    <name type="common">Streptomyces roseosporus</name>
    <dbReference type="NCBI Taxonomy" id="67294"/>
    <lineage>
        <taxon>Bacteria</taxon>
        <taxon>Bacillati</taxon>
        <taxon>Actinomycetota</taxon>
        <taxon>Actinomycetes</taxon>
        <taxon>Kitasatosporales</taxon>
        <taxon>Streptomycetaceae</taxon>
        <taxon>Streptomyces</taxon>
    </lineage>
</organism>
<accession>A0A919EPE4</accession>
<comment type="caution">
    <text evidence="3">The sequence shown here is derived from an EMBL/GenBank/DDBJ whole genome shotgun (WGS) entry which is preliminary data.</text>
</comment>
<sequence>MTQSSESPALGPSPTPSSSGSSSAPFPSRFREAERRGRAIARPLFLFADIGKDVDEALMERLGAALLQGDELGAALAGATRLPAGDPGRVTRSLIGEALRTAPGGHHELPPALRDFMEHVSTVPDWVDWERIERGAAAYRSLGRNSSDVLLLLSLVGGYRFGGPADLLVLTGGLTGGTTLRRLGETTLWSHAVTRPGGLRPGAEGWRLTAHVRAMHALVDARFAPRWDSARWGRPVNQADQAATLGLFDATVIAGCRALGVRLTRRQRDDLMHLWRYVGHLMGVAPEWLTDDENVRHHWNHHILLAAAGQTQAGRDLARQTMDAQAHRDFGHAGPAVERLRRRYEHARQLSLLTVFMGPAGMRDLGLRSRLPWALPLALASNTVRYRLLGALPGGRRRLEERGGRAQERQLASLFPQGSGGPAGVAGLPEAG</sequence>
<name>A0A919EPE4_STRFL</name>
<dbReference type="AlphaFoldDB" id="A0A919EPE4"/>
<dbReference type="GO" id="GO:0016491">
    <property type="term" value="F:oxidoreductase activity"/>
    <property type="evidence" value="ECO:0007669"/>
    <property type="project" value="InterPro"/>
</dbReference>